<keyword evidence="10" id="KW-0175">Coiled coil</keyword>
<feature type="compositionally biased region" description="Polar residues" evidence="11">
    <location>
        <begin position="9"/>
        <end position="24"/>
    </location>
</feature>
<comment type="similarity">
    <text evidence="2">Belongs to the DRC9 family.</text>
</comment>
<proteinExistence type="inferred from homology"/>
<evidence type="ECO:0000313" key="13">
    <source>
        <dbReference type="Proteomes" id="UP000719412"/>
    </source>
</evidence>
<feature type="region of interest" description="Disordered" evidence="11">
    <location>
        <begin position="1771"/>
        <end position="1790"/>
    </location>
</feature>
<dbReference type="CDD" id="cd23766">
    <property type="entry name" value="IQCG"/>
    <property type="match status" value="1"/>
</dbReference>
<comment type="caution">
    <text evidence="12">The sequence shown here is derived from an EMBL/GenBank/DDBJ whole genome shotgun (WGS) entry which is preliminary data.</text>
</comment>
<dbReference type="GO" id="GO:0005737">
    <property type="term" value="C:cytoplasm"/>
    <property type="evidence" value="ECO:0007669"/>
    <property type="project" value="TreeGrafter"/>
</dbReference>
<evidence type="ECO:0000256" key="11">
    <source>
        <dbReference type="SAM" id="MobiDB-lite"/>
    </source>
</evidence>
<keyword evidence="7" id="KW-0206">Cytoskeleton</keyword>
<organism evidence="12 13">
    <name type="scientific">Tenebrio molitor</name>
    <name type="common">Yellow mealworm beetle</name>
    <dbReference type="NCBI Taxonomy" id="7067"/>
    <lineage>
        <taxon>Eukaryota</taxon>
        <taxon>Metazoa</taxon>
        <taxon>Ecdysozoa</taxon>
        <taxon>Arthropoda</taxon>
        <taxon>Hexapoda</taxon>
        <taxon>Insecta</taxon>
        <taxon>Pterygota</taxon>
        <taxon>Neoptera</taxon>
        <taxon>Endopterygota</taxon>
        <taxon>Coleoptera</taxon>
        <taxon>Polyphaga</taxon>
        <taxon>Cucujiformia</taxon>
        <taxon>Tenebrionidae</taxon>
        <taxon>Tenebrio</taxon>
    </lineage>
</organism>
<keyword evidence="13" id="KW-1185">Reference proteome</keyword>
<feature type="coiled-coil region" evidence="10">
    <location>
        <begin position="1568"/>
        <end position="1630"/>
    </location>
</feature>
<dbReference type="InterPro" id="IPR000048">
    <property type="entry name" value="IQ_motif_EF-hand-BS"/>
</dbReference>
<dbReference type="PROSITE" id="PS50096">
    <property type="entry name" value="IQ"/>
    <property type="match status" value="1"/>
</dbReference>
<evidence type="ECO:0000256" key="3">
    <source>
        <dbReference type="ARBA" id="ARBA00013738"/>
    </source>
</evidence>
<reference evidence="12" key="2">
    <citation type="submission" date="2021-08" db="EMBL/GenBank/DDBJ databases">
        <authorList>
            <person name="Eriksson T."/>
        </authorList>
    </citation>
    <scope>NUCLEOTIDE SEQUENCE</scope>
    <source>
        <strain evidence="12">Stoneville</strain>
        <tissue evidence="12">Whole head</tissue>
    </source>
</reference>
<keyword evidence="6" id="KW-0969">Cilium</keyword>
<evidence type="ECO:0000256" key="1">
    <source>
        <dbReference type="ARBA" id="ARBA00004611"/>
    </source>
</evidence>
<evidence type="ECO:0000256" key="4">
    <source>
        <dbReference type="ARBA" id="ARBA00022490"/>
    </source>
</evidence>
<feature type="region of interest" description="Disordered" evidence="11">
    <location>
        <begin position="1"/>
        <end position="53"/>
    </location>
</feature>
<evidence type="ECO:0000256" key="2">
    <source>
        <dbReference type="ARBA" id="ARBA00008222"/>
    </source>
</evidence>
<evidence type="ECO:0000256" key="9">
    <source>
        <dbReference type="ARBA" id="ARBA00032183"/>
    </source>
</evidence>
<dbReference type="PANTHER" id="PTHR14871">
    <property type="entry name" value="DYNEIN REGULATORY COMPLEX PROTEIN 9"/>
    <property type="match status" value="1"/>
</dbReference>
<gene>
    <name evidence="12" type="ORF">GEV33_009774</name>
</gene>
<dbReference type="PANTHER" id="PTHR14871:SF1">
    <property type="entry name" value="DYNEIN REGULATORY COMPLEX PROTEIN 9"/>
    <property type="match status" value="1"/>
</dbReference>
<name>A0A8J6HE61_TENMO</name>
<protein>
    <recommendedName>
        <fullName evidence="3">Dynein regulatory complex protein 9</fullName>
    </recommendedName>
    <alternativeName>
        <fullName evidence="9">IQ domain-containing protein G</fullName>
    </alternativeName>
</protein>
<evidence type="ECO:0000313" key="12">
    <source>
        <dbReference type="EMBL" id="KAH0813019.1"/>
    </source>
</evidence>
<dbReference type="Proteomes" id="UP000719412">
    <property type="component" value="Unassembled WGS sequence"/>
</dbReference>
<dbReference type="GO" id="GO:0044782">
    <property type="term" value="P:cilium organization"/>
    <property type="evidence" value="ECO:0007669"/>
    <property type="project" value="TreeGrafter"/>
</dbReference>
<evidence type="ECO:0000256" key="6">
    <source>
        <dbReference type="ARBA" id="ARBA00023069"/>
    </source>
</evidence>
<comment type="subcellular location">
    <subcellularLocation>
        <location evidence="1">Cytoplasm</location>
        <location evidence="1">Cytoskeleton</location>
        <location evidence="1">Flagellum axoneme</location>
    </subcellularLocation>
</comment>
<reference evidence="12" key="1">
    <citation type="journal article" date="2020" name="J Insects Food Feed">
        <title>The yellow mealworm (Tenebrio molitor) genome: a resource for the emerging insects as food and feed industry.</title>
        <authorList>
            <person name="Eriksson T."/>
            <person name="Andere A."/>
            <person name="Kelstrup H."/>
            <person name="Emery V."/>
            <person name="Picard C."/>
        </authorList>
    </citation>
    <scope>NUCLEOTIDE SEQUENCE</scope>
    <source>
        <strain evidence="12">Stoneville</strain>
        <tissue evidence="12">Whole head</tissue>
    </source>
</reference>
<feature type="coiled-coil region" evidence="10">
    <location>
        <begin position="198"/>
        <end position="232"/>
    </location>
</feature>
<accession>A0A8J6HE61</accession>
<keyword evidence="4" id="KW-0963">Cytoplasm</keyword>
<feature type="coiled-coil region" evidence="10">
    <location>
        <begin position="302"/>
        <end position="371"/>
    </location>
</feature>
<dbReference type="GO" id="GO:0031514">
    <property type="term" value="C:motile cilium"/>
    <property type="evidence" value="ECO:0007669"/>
    <property type="project" value="TreeGrafter"/>
</dbReference>
<evidence type="ECO:0000256" key="7">
    <source>
        <dbReference type="ARBA" id="ARBA00023212"/>
    </source>
</evidence>
<sequence length="1821" mass="206707">MGDSDHSTDTYNSMSRQVQFGHTKSGSEESSNSSDSFDIGDEVSSGSSDNVNERLRHQVPQVDQSLYTKHLNRVLASVCTVTLQQCHQEVVILREVNRMSRVEVNLEYVPLDEKYNNAEHDVEVIIESENEEFLTYRKFKKDLSWIEKVLRAVIINLQRSFYFDDLTKILNDDEMTREEEQTLLSSKKFNQSELRKLRQYMESERRELTSQIQKVTEELGNLKDELNDSITERYVKLNFLQDWEKARHEQNSIILKNKEDSFSETTRKMMIEIEKENRVHDEVWRFLEDSLEDYQQGIETWMEKYDNDMDEHEQAVQTIQVETEQQKEEYQRLLDKYNARQQEMEDYKEHKLQAQREAEELERRTQAAIKIQSWWRGIMFRKGLGPFRLCDHFLRIGVFEKHKEALYLGRTDVLVVRKHPLRESLRLQVGLVPVVEAQKHLLDLMGGAPAYVLLEVDAPGPNQRRCNSPLQVVRGHEHNPGLGAGHPVQAIQQTAEGHPVQPLVRRLLLNGVFPRDEGGVDVFQQNYGLLRGHAQQMVYHLANPRMAIVRSADALEKIELSNYQKSVLWDAFKDDRHPHELTVDDLKVVPELLVAIPEDELSNLNVSDWGIIELLGQVNTFSRSQAAVLVNSLKTKWGIKVLMQAEHLNKLSGLLCGFPEDELQKIATKEFKNINSSVFANLNACNDGQLKILHDHAIAAYGMPQSWSAELIEHIGMIVLGLSKSEVRSLRTSALGGLNVEIIAKLKPELLEALTLEQLDSLSAPAKMLIHENHIFLKVCCSRVLSTLIHVDPYLRNASGITVGPLDVHLPEKVGPHAGNEIIFCLHMTCLFLFEACLHAQDLSLHGTSRVIMRCLLKRMREPCSPLRKMAAPAPKPNKPKPAPNFIDLTDEKRSEINDDDDVVLIPNTPQTSSINCTKYPASKEKLKVNIKSIQKSAFVTDTVQKPIDCLNQTRELSVLPTKTSNQLSQINFKSSGGRIMVERKHLPTVQTSKRSSWPNNVVSPKREKCVASKPTVTSKTYSKQNLNEGAQREPLGNCVLQKKCNSVSCGKKELLKKLIRAEEIDKKVVSILDDVILLSDETTKGMSKVISRGSCNEKAFKLVNTSYIVEKSQQITNLKLNTKQSINRQNKTDISSLCKIFAHIPETEVKDSEKELIRCEEVAKKVIFNDLDDVILLSDDITKAIATEEKVIRRSTFNEKTLKTIKDKIELERKKNARFDSLQVVEKSQKTPNSSLKLTLNTEQFSNRQNKSSTPGVCSPRQIITEMTESEKELIRCEEVAKKHIFDDLDDVILLSDEAATAEKVSRPSTFNEKTLKPVNDKIELENNKNARFDPLQVVEKSQQTLNSLFKPTLNSEQFSNKQNKTSTPLVSAPRKIIADIAETASAVATITPNEGHCNSLQFSNRQNKTSTPQVSSPRQVIADITEAASAVAAITPNESICDPSLQYYFVLCPLPVNYTLPSATSADSTSAINEIICLSSPEPAPEETTPVACVVSSTDADFLKKPTTEDVEIEPPAAVTPVDIMKIINEGKSSTPRELCGSEVKHRDDAPFKGFTKVERRKRRCLRDLRQMIKQIDTEMEELNKSVFRFESSFVNCGNSNEDFLPEVKSEIDELEESTNNFTDIEERVSNEIYNTPTLPTITEVISQVNEEVLELRTQWRSDQDLQAKLAKPEQALKLIKEGLELIQSWSREASSSKEKAKIETKVSDGLKRGRKKTVPIVEEEKTKKKVGRRKKTEEAKQEVNQSAKKRGRVKKGESREQCNITNVTRKSETERVTKGRKKREVEGDVSDDELLILKRVDILKGNGLITPKRYKKKR</sequence>
<evidence type="ECO:0000256" key="10">
    <source>
        <dbReference type="SAM" id="Coils"/>
    </source>
</evidence>
<feature type="region of interest" description="Disordered" evidence="11">
    <location>
        <begin position="1720"/>
        <end position="1765"/>
    </location>
</feature>
<evidence type="ECO:0000256" key="5">
    <source>
        <dbReference type="ARBA" id="ARBA00022846"/>
    </source>
</evidence>
<dbReference type="InterPro" id="IPR042618">
    <property type="entry name" value="IQCG"/>
</dbReference>
<keyword evidence="5" id="KW-0282">Flagellum</keyword>
<dbReference type="Pfam" id="PF00612">
    <property type="entry name" value="IQ"/>
    <property type="match status" value="1"/>
</dbReference>
<keyword evidence="8" id="KW-0966">Cell projection</keyword>
<evidence type="ECO:0000256" key="8">
    <source>
        <dbReference type="ARBA" id="ARBA00023273"/>
    </source>
</evidence>
<dbReference type="EMBL" id="JABDTM020025641">
    <property type="protein sequence ID" value="KAH0813019.1"/>
    <property type="molecule type" value="Genomic_DNA"/>
</dbReference>